<sequence length="121" mass="13854">MRLNHDCIRDILLYIEENTTDELDTLSSSDLISNFQSKYNEDTINYHLRKIHTAGLVDDILYSEGIPDCISSLSWEGHAYVDNIRDDKVWKKLKDISKCVTSVSLPILIETAADVVKSFLF</sequence>
<evidence type="ECO:0000313" key="1">
    <source>
        <dbReference type="EMBL" id="RXI58100.1"/>
    </source>
</evidence>
<accession>A0ABY0ERW4</accession>
<gene>
    <name evidence="1" type="ORF">DP131_03070</name>
</gene>
<name>A0ABY0ERW4_CLOTA</name>
<reference evidence="1 2" key="1">
    <citation type="submission" date="2018-06" db="EMBL/GenBank/DDBJ databases">
        <title>Genome conservation of Clostridium tetani.</title>
        <authorList>
            <person name="Bruggemann H."/>
            <person name="Popoff M.R."/>
        </authorList>
    </citation>
    <scope>NUCLEOTIDE SEQUENCE [LARGE SCALE GENOMIC DNA]</scope>
    <source>
        <strain evidence="1 2">63.05</strain>
    </source>
</reference>
<evidence type="ECO:0008006" key="3">
    <source>
        <dbReference type="Google" id="ProtNLM"/>
    </source>
</evidence>
<dbReference type="Proteomes" id="UP000290273">
    <property type="component" value="Unassembled WGS sequence"/>
</dbReference>
<comment type="caution">
    <text evidence="1">The sequence shown here is derived from an EMBL/GenBank/DDBJ whole genome shotgun (WGS) entry which is preliminary data.</text>
</comment>
<evidence type="ECO:0000313" key="2">
    <source>
        <dbReference type="Proteomes" id="UP000290273"/>
    </source>
</evidence>
<dbReference type="Pfam" id="PF10711">
    <property type="entry name" value="DUF2513"/>
    <property type="match status" value="1"/>
</dbReference>
<dbReference type="InterPro" id="IPR019650">
    <property type="entry name" value="DUF2513"/>
</dbReference>
<protein>
    <recommendedName>
        <fullName evidence="3">DUF2513 domain-containing protein</fullName>
    </recommendedName>
</protein>
<organism evidence="1 2">
    <name type="scientific">Clostridium tetani</name>
    <dbReference type="NCBI Taxonomy" id="1513"/>
    <lineage>
        <taxon>Bacteria</taxon>
        <taxon>Bacillati</taxon>
        <taxon>Bacillota</taxon>
        <taxon>Clostridia</taxon>
        <taxon>Eubacteriales</taxon>
        <taxon>Clostridiaceae</taxon>
        <taxon>Clostridium</taxon>
    </lineage>
</organism>
<dbReference type="EMBL" id="QMAU01000015">
    <property type="protein sequence ID" value="RXI58100.1"/>
    <property type="molecule type" value="Genomic_DNA"/>
</dbReference>
<proteinExistence type="predicted"/>